<comment type="similarity">
    <text evidence="1 5">Belongs to the KptA/TPT1 family.</text>
</comment>
<dbReference type="SUPFAM" id="SSF56399">
    <property type="entry name" value="ADP-ribosylation"/>
    <property type="match status" value="1"/>
</dbReference>
<dbReference type="GO" id="GO:0000215">
    <property type="term" value="F:tRNA 2'-phosphotransferase activity"/>
    <property type="evidence" value="ECO:0007669"/>
    <property type="project" value="TreeGrafter"/>
</dbReference>
<protein>
    <recommendedName>
        <fullName evidence="5">Probable RNA 2'-phosphotransferase</fullName>
        <ecNumber evidence="5">2.7.1.-</ecNumber>
    </recommendedName>
</protein>
<comment type="function">
    <text evidence="4 5">Removes the 2'-phosphate from RNA via an intermediate in which the phosphate is ADP-ribosylated by NAD followed by a presumed transesterification to release the RNA and generate ADP-ribose 1''-2''-cyclic phosphate (APPR&gt;P). May function as an ADP-ribosylase.</text>
</comment>
<evidence type="ECO:0000256" key="4">
    <source>
        <dbReference type="ARBA" id="ARBA00025212"/>
    </source>
</evidence>
<dbReference type="InterPro" id="IPR042081">
    <property type="entry name" value="RNA_2'-PTrans_C"/>
</dbReference>
<dbReference type="GO" id="GO:0006388">
    <property type="term" value="P:tRNA splicing, via endonucleolytic cleavage and ligation"/>
    <property type="evidence" value="ECO:0007669"/>
    <property type="project" value="UniProtKB-UniRule"/>
</dbReference>
<dbReference type="Gene3D" id="1.10.10.970">
    <property type="entry name" value="RNA 2'-phosphotransferase, Tpt1/KptA family, N-terminal domain"/>
    <property type="match status" value="1"/>
</dbReference>
<evidence type="ECO:0000256" key="2">
    <source>
        <dbReference type="ARBA" id="ARBA00022679"/>
    </source>
</evidence>
<dbReference type="EMBL" id="CADCVB010000085">
    <property type="protein sequence ID" value="CAA9422567.1"/>
    <property type="molecule type" value="Genomic_DNA"/>
</dbReference>
<evidence type="ECO:0000256" key="1">
    <source>
        <dbReference type="ARBA" id="ARBA00009836"/>
    </source>
</evidence>
<dbReference type="InterPro" id="IPR042080">
    <property type="entry name" value="RNA_2'-PTrans_N"/>
</dbReference>
<proteinExistence type="inferred from homology"/>
<dbReference type="PANTHER" id="PTHR12684:SF2">
    <property type="entry name" value="TRNA 2'-PHOSPHOTRANSFERASE 1"/>
    <property type="match status" value="1"/>
</dbReference>
<evidence type="ECO:0000313" key="6">
    <source>
        <dbReference type="EMBL" id="CAA9422567.1"/>
    </source>
</evidence>
<dbReference type="HAMAP" id="MF_00299">
    <property type="entry name" value="KptA"/>
    <property type="match status" value="1"/>
</dbReference>
<dbReference type="PANTHER" id="PTHR12684">
    <property type="entry name" value="PUTATIVE PHOSPHOTRANSFERASE"/>
    <property type="match status" value="1"/>
</dbReference>
<sequence>MRGDEDRRLVRVSKYLSKYLRHRPEELGLVLMPGGWVEVDALLAASVRRGFPIGRDELEEVVARNDKKRFAFDESGALIRAQQGHSASVDLELEPATPPATLYHGTPERNLTGILQSGLLKMRRHHVHLSPDEATARVVGARRGRPVVLAVDTGEMHRDGHAFYRSGNGVWLVEHVPPRYLSRL</sequence>
<name>A0A6J4PQI1_9ACTN</name>
<dbReference type="GO" id="GO:0003950">
    <property type="term" value="F:NAD+ poly-ADP-ribosyltransferase activity"/>
    <property type="evidence" value="ECO:0007669"/>
    <property type="project" value="InterPro"/>
</dbReference>
<dbReference type="Gene3D" id="3.20.170.30">
    <property type="match status" value="1"/>
</dbReference>
<dbReference type="AlphaFoldDB" id="A0A6J4PQI1"/>
<keyword evidence="2 5" id="KW-0808">Transferase</keyword>
<dbReference type="NCBIfam" id="NF002014">
    <property type="entry name" value="PRK00819.1-4"/>
    <property type="match status" value="1"/>
</dbReference>
<gene>
    <name evidence="5" type="primary">kptA</name>
    <name evidence="6" type="ORF">AVDCRST_MAG78-1139</name>
</gene>
<dbReference type="InterPro" id="IPR002745">
    <property type="entry name" value="Ptrans_KptA/Tpt1"/>
</dbReference>
<dbReference type="EC" id="2.7.1.-" evidence="5"/>
<dbReference type="InterPro" id="IPR022928">
    <property type="entry name" value="RNA_2'-PTrans_KptA"/>
</dbReference>
<accession>A0A6J4PQI1</accession>
<organism evidence="6">
    <name type="scientific">uncultured Rubrobacteraceae bacterium</name>
    <dbReference type="NCBI Taxonomy" id="349277"/>
    <lineage>
        <taxon>Bacteria</taxon>
        <taxon>Bacillati</taxon>
        <taxon>Actinomycetota</taxon>
        <taxon>Rubrobacteria</taxon>
        <taxon>Rubrobacterales</taxon>
        <taxon>Rubrobacteraceae</taxon>
        <taxon>environmental samples</taxon>
    </lineage>
</organism>
<evidence type="ECO:0000256" key="5">
    <source>
        <dbReference type="HAMAP-Rule" id="MF_00299"/>
    </source>
</evidence>
<keyword evidence="3 5" id="KW-0520">NAD</keyword>
<evidence type="ECO:0000256" key="3">
    <source>
        <dbReference type="ARBA" id="ARBA00023027"/>
    </source>
</evidence>
<dbReference type="Pfam" id="PF01885">
    <property type="entry name" value="PTS_2-RNA"/>
    <property type="match status" value="1"/>
</dbReference>
<reference evidence="6" key="1">
    <citation type="submission" date="2020-02" db="EMBL/GenBank/DDBJ databases">
        <authorList>
            <person name="Meier V. D."/>
        </authorList>
    </citation>
    <scope>NUCLEOTIDE SEQUENCE</scope>
    <source>
        <strain evidence="6">AVDCRST_MAG78</strain>
    </source>
</reference>